<evidence type="ECO:0000256" key="1">
    <source>
        <dbReference type="ARBA" id="ARBA00022605"/>
    </source>
</evidence>
<gene>
    <name evidence="8" type="primary">thrB</name>
    <name evidence="11" type="ORF">JYU29_03680</name>
</gene>
<dbReference type="Pfam" id="PF01636">
    <property type="entry name" value="APH"/>
    <property type="match status" value="1"/>
</dbReference>
<name>A0ABS5RRV1_9HYPH</name>
<comment type="pathway">
    <text evidence="8">Amino-acid biosynthesis; L-threonine biosynthesis; L-threonine from L-aspartate: step 4/5.</text>
</comment>
<evidence type="ECO:0000313" key="11">
    <source>
        <dbReference type="EMBL" id="MBS9719785.1"/>
    </source>
</evidence>
<keyword evidence="5 8" id="KW-0418">Kinase</keyword>
<evidence type="ECO:0000256" key="4">
    <source>
        <dbReference type="ARBA" id="ARBA00022741"/>
    </source>
</evidence>
<evidence type="ECO:0000256" key="2">
    <source>
        <dbReference type="ARBA" id="ARBA00022679"/>
    </source>
</evidence>
<dbReference type="InterPro" id="IPR050249">
    <property type="entry name" value="Pseudomonas-type_ThrB"/>
</dbReference>
<evidence type="ECO:0000256" key="8">
    <source>
        <dbReference type="HAMAP-Rule" id="MF_00301"/>
    </source>
</evidence>
<keyword evidence="12" id="KW-1185">Reference proteome</keyword>
<keyword evidence="6 8" id="KW-0067">ATP-binding</keyword>
<dbReference type="InterPro" id="IPR005280">
    <property type="entry name" value="Homoserine_kinase_II"/>
</dbReference>
<evidence type="ECO:0000256" key="5">
    <source>
        <dbReference type="ARBA" id="ARBA00022777"/>
    </source>
</evidence>
<dbReference type="Gene3D" id="3.90.1200.10">
    <property type="match status" value="1"/>
</dbReference>
<comment type="caution">
    <text evidence="11">The sequence shown here is derived from an EMBL/GenBank/DDBJ whole genome shotgun (WGS) entry which is preliminary data.</text>
</comment>
<dbReference type="GO" id="GO:0004413">
    <property type="term" value="F:homoserine kinase activity"/>
    <property type="evidence" value="ECO:0007669"/>
    <property type="project" value="UniProtKB-EC"/>
</dbReference>
<proteinExistence type="inferred from homology"/>
<dbReference type="PANTHER" id="PTHR21064:SF6">
    <property type="entry name" value="AMINOGLYCOSIDE PHOSPHOTRANSFERASE DOMAIN-CONTAINING PROTEIN"/>
    <property type="match status" value="1"/>
</dbReference>
<dbReference type="InterPro" id="IPR002575">
    <property type="entry name" value="Aminoglycoside_PTrfase"/>
</dbReference>
<sequence length="320" mass="35671">MAVYTDVNEEQLESFLGEYKIGRVLSYKGIAEGSENSNFLLRTETGSYILTLYEKRVDQNDLPFFLCLMQHLARKGLTCPLPVERRDGQLIGELAGRPAAIITFLEGMWMRHPTVAQCGEVGRELAALHLAGADFPMHRANALAVDGWLALWNGSRDRADDVMPGLVAEVEADFAQLQASWPSDLPRGIIHADLFPDNVFFLGDRLSGLIDFYFACEDFYAYDIAVCLNAWCFEPDFSFNAEKAAALTGGYQSVRALSAAEQQALPLLAQGSALRFMLTRLYDWLTIPDGALVQKRDPLEYVAKLRFHRGVTTPEVYGIT</sequence>
<dbReference type="CDD" id="cd05153">
    <property type="entry name" value="HomoserineK_II"/>
    <property type="match status" value="1"/>
</dbReference>
<organism evidence="11 12">
    <name type="scientific">Tianweitania aestuarii</name>
    <dbReference type="NCBI Taxonomy" id="2814886"/>
    <lineage>
        <taxon>Bacteria</taxon>
        <taxon>Pseudomonadati</taxon>
        <taxon>Pseudomonadota</taxon>
        <taxon>Alphaproteobacteria</taxon>
        <taxon>Hyphomicrobiales</taxon>
        <taxon>Phyllobacteriaceae</taxon>
        <taxon>Tianweitania</taxon>
    </lineage>
</organism>
<comment type="similarity">
    <text evidence="7 8">Belongs to the pseudomonas-type ThrB family.</text>
</comment>
<dbReference type="NCBIfam" id="TIGR00938">
    <property type="entry name" value="thrB_alt"/>
    <property type="match status" value="1"/>
</dbReference>
<protein>
    <recommendedName>
        <fullName evidence="8 9">Homoserine kinase</fullName>
        <shortName evidence="8">HK</shortName>
        <shortName evidence="8">HSK</shortName>
        <ecNumber evidence="8 9">2.7.1.39</ecNumber>
    </recommendedName>
</protein>
<dbReference type="SUPFAM" id="SSF56112">
    <property type="entry name" value="Protein kinase-like (PK-like)"/>
    <property type="match status" value="1"/>
</dbReference>
<accession>A0ABS5RRV1</accession>
<keyword evidence="2 8" id="KW-0808">Transferase</keyword>
<dbReference type="Gene3D" id="3.30.200.20">
    <property type="entry name" value="Phosphorylase Kinase, domain 1"/>
    <property type="match status" value="1"/>
</dbReference>
<evidence type="ECO:0000256" key="7">
    <source>
        <dbReference type="ARBA" id="ARBA00038240"/>
    </source>
</evidence>
<keyword evidence="3 8" id="KW-0791">Threonine biosynthesis</keyword>
<keyword evidence="1 8" id="KW-0028">Amino-acid biosynthesis</keyword>
<feature type="domain" description="Aminoglycoside phosphotransferase" evidence="10">
    <location>
        <begin position="27"/>
        <end position="257"/>
    </location>
</feature>
<dbReference type="EC" id="2.7.1.39" evidence="8 9"/>
<evidence type="ECO:0000256" key="6">
    <source>
        <dbReference type="ARBA" id="ARBA00022840"/>
    </source>
</evidence>
<keyword evidence="4 8" id="KW-0547">Nucleotide-binding</keyword>
<evidence type="ECO:0000256" key="9">
    <source>
        <dbReference type="NCBIfam" id="TIGR00938"/>
    </source>
</evidence>
<dbReference type="HAMAP" id="MF_00301">
    <property type="entry name" value="Homoser_kinase_2"/>
    <property type="match status" value="1"/>
</dbReference>
<dbReference type="InterPro" id="IPR011009">
    <property type="entry name" value="Kinase-like_dom_sf"/>
</dbReference>
<dbReference type="Proteomes" id="UP001297272">
    <property type="component" value="Unassembled WGS sequence"/>
</dbReference>
<comment type="catalytic activity">
    <reaction evidence="8">
        <text>L-homoserine + ATP = O-phospho-L-homoserine + ADP + H(+)</text>
        <dbReference type="Rhea" id="RHEA:13985"/>
        <dbReference type="ChEBI" id="CHEBI:15378"/>
        <dbReference type="ChEBI" id="CHEBI:30616"/>
        <dbReference type="ChEBI" id="CHEBI:57476"/>
        <dbReference type="ChEBI" id="CHEBI:57590"/>
        <dbReference type="ChEBI" id="CHEBI:456216"/>
        <dbReference type="EC" id="2.7.1.39"/>
    </reaction>
</comment>
<evidence type="ECO:0000259" key="10">
    <source>
        <dbReference type="Pfam" id="PF01636"/>
    </source>
</evidence>
<dbReference type="EMBL" id="JAFMNX010000001">
    <property type="protein sequence ID" value="MBS9719785.1"/>
    <property type="molecule type" value="Genomic_DNA"/>
</dbReference>
<dbReference type="NCBIfam" id="NF003558">
    <property type="entry name" value="PRK05231.1"/>
    <property type="match status" value="1"/>
</dbReference>
<reference evidence="11 12" key="1">
    <citation type="submission" date="2021-03" db="EMBL/GenBank/DDBJ databases">
        <title>Tianweitania aestuarii sp. nov., isolated from a tidal flat.</title>
        <authorList>
            <person name="Park S."/>
            <person name="Yoon J.-H."/>
        </authorList>
    </citation>
    <scope>NUCLEOTIDE SEQUENCE [LARGE SCALE GENOMIC DNA]</scope>
    <source>
        <strain evidence="11 12">BSSL-BM11</strain>
    </source>
</reference>
<evidence type="ECO:0000313" key="12">
    <source>
        <dbReference type="Proteomes" id="UP001297272"/>
    </source>
</evidence>
<evidence type="ECO:0000256" key="3">
    <source>
        <dbReference type="ARBA" id="ARBA00022697"/>
    </source>
</evidence>
<dbReference type="RefSeq" id="WP_213983389.1">
    <property type="nucleotide sequence ID" value="NZ_JAFMNX010000001.1"/>
</dbReference>
<dbReference type="PANTHER" id="PTHR21064">
    <property type="entry name" value="AMINOGLYCOSIDE PHOSPHOTRANSFERASE DOMAIN-CONTAINING PROTEIN-RELATED"/>
    <property type="match status" value="1"/>
</dbReference>